<comment type="cofactor">
    <cofactor evidence="1 3">
        <name>pyridoxal 5'-phosphate</name>
        <dbReference type="ChEBI" id="CHEBI:597326"/>
    </cofactor>
</comment>
<organism evidence="4 5">
    <name type="scientific">Psychroflexus lacisalsi</name>
    <dbReference type="NCBI Taxonomy" id="503928"/>
    <lineage>
        <taxon>Bacteria</taxon>
        <taxon>Pseudomonadati</taxon>
        <taxon>Bacteroidota</taxon>
        <taxon>Flavobacteriia</taxon>
        <taxon>Flavobacteriales</taxon>
        <taxon>Flavobacteriaceae</taxon>
        <taxon>Psychroflexus</taxon>
    </lineage>
</organism>
<dbReference type="Proteomes" id="UP001500185">
    <property type="component" value="Unassembled WGS sequence"/>
</dbReference>
<dbReference type="Gene3D" id="3.90.1150.10">
    <property type="entry name" value="Aspartate Aminotransferase, domain 1"/>
    <property type="match status" value="1"/>
</dbReference>
<keyword evidence="2 3" id="KW-0663">Pyridoxal phosphate</keyword>
<evidence type="ECO:0000313" key="4">
    <source>
        <dbReference type="EMBL" id="GAA0761258.1"/>
    </source>
</evidence>
<dbReference type="EMBL" id="BAAAGG010000021">
    <property type="protein sequence ID" value="GAA0761258.1"/>
    <property type="molecule type" value="Genomic_DNA"/>
</dbReference>
<dbReference type="RefSeq" id="WP_224455112.1">
    <property type="nucleotide sequence ID" value="NZ_BAAAGG010000021.1"/>
</dbReference>
<evidence type="ECO:0000256" key="1">
    <source>
        <dbReference type="ARBA" id="ARBA00001933"/>
    </source>
</evidence>
<protein>
    <submittedName>
        <fullName evidence="4">Cystathionine gamma-synthase</fullName>
    </submittedName>
</protein>
<dbReference type="PROSITE" id="PS00868">
    <property type="entry name" value="CYS_MET_METAB_PP"/>
    <property type="match status" value="1"/>
</dbReference>
<dbReference type="SUPFAM" id="SSF53383">
    <property type="entry name" value="PLP-dependent transferases"/>
    <property type="match status" value="1"/>
</dbReference>
<evidence type="ECO:0000256" key="2">
    <source>
        <dbReference type="ARBA" id="ARBA00022898"/>
    </source>
</evidence>
<comment type="similarity">
    <text evidence="3">Belongs to the trans-sulfuration enzymes family.</text>
</comment>
<dbReference type="InterPro" id="IPR054542">
    <property type="entry name" value="Cys_met_metab_PP"/>
</dbReference>
<accession>A0ABP3VJD8</accession>
<sequence length="383" mass="42201">MQKGINTICVHSGEVVDEVYKGAVSPMYLSTAYAYDGLDTSIYPRYFNSPNQKMLSEKIAELEHAESALIFGSGMAAITTAMLSVLKSGDHVILQNQIYGGTRNFIIEECEQYGIEYDFVDVNNWTELKSSLKPETKLIYIETPSNPLLEITDIASVTKFAKENNVLTMADNTFASPINQIPIDHGVDIVIHSATKYLGGHSDITAGAVASSHDIMKKVFSKAKNFGGSLADQTVWMLERSMKTLNLRVKQQSNNALDLAEYLEASDYVDRVYYPGLKSHLQHELAKSQMTGFGGMLSFDLSDNCDISRFFSGLNLIRNVLSLGGVESTVLSPEKTSHSLLSPEERESQGIKSNLVRFSVGIEDTQDLKRDLQMAFASSVAGE</sequence>
<name>A0ABP3VJD8_9FLAO</name>
<dbReference type="Gene3D" id="3.40.640.10">
    <property type="entry name" value="Type I PLP-dependent aspartate aminotransferase-like (Major domain)"/>
    <property type="match status" value="1"/>
</dbReference>
<dbReference type="InterPro" id="IPR015424">
    <property type="entry name" value="PyrdxlP-dep_Trfase"/>
</dbReference>
<proteinExistence type="inferred from homology"/>
<comment type="caution">
    <text evidence="4">The sequence shown here is derived from an EMBL/GenBank/DDBJ whole genome shotgun (WGS) entry which is preliminary data.</text>
</comment>
<dbReference type="InterPro" id="IPR015421">
    <property type="entry name" value="PyrdxlP-dep_Trfase_major"/>
</dbReference>
<keyword evidence="5" id="KW-1185">Reference proteome</keyword>
<evidence type="ECO:0000256" key="3">
    <source>
        <dbReference type="RuleBase" id="RU362118"/>
    </source>
</evidence>
<evidence type="ECO:0000313" key="5">
    <source>
        <dbReference type="Proteomes" id="UP001500185"/>
    </source>
</evidence>
<dbReference type="CDD" id="cd00614">
    <property type="entry name" value="CGS_like"/>
    <property type="match status" value="1"/>
</dbReference>
<dbReference type="PANTHER" id="PTHR11808">
    <property type="entry name" value="TRANS-SULFURATION ENZYME FAMILY MEMBER"/>
    <property type="match status" value="1"/>
</dbReference>
<dbReference type="InterPro" id="IPR015422">
    <property type="entry name" value="PyrdxlP-dep_Trfase_small"/>
</dbReference>
<dbReference type="Pfam" id="PF01053">
    <property type="entry name" value="Cys_Met_Meta_PP"/>
    <property type="match status" value="1"/>
</dbReference>
<reference evidence="5" key="1">
    <citation type="journal article" date="2019" name="Int. J. Syst. Evol. Microbiol.">
        <title>The Global Catalogue of Microorganisms (GCM) 10K type strain sequencing project: providing services to taxonomists for standard genome sequencing and annotation.</title>
        <authorList>
            <consortium name="The Broad Institute Genomics Platform"/>
            <consortium name="The Broad Institute Genome Sequencing Center for Infectious Disease"/>
            <person name="Wu L."/>
            <person name="Ma J."/>
        </authorList>
    </citation>
    <scope>NUCLEOTIDE SEQUENCE [LARGE SCALE GENOMIC DNA]</scope>
    <source>
        <strain evidence="5">JCM 16231</strain>
    </source>
</reference>
<dbReference type="InterPro" id="IPR000277">
    <property type="entry name" value="Cys/Met-Metab_PyrdxlP-dep_enz"/>
</dbReference>
<dbReference type="PIRSF" id="PIRSF001434">
    <property type="entry name" value="CGS"/>
    <property type="match status" value="1"/>
</dbReference>
<gene>
    <name evidence="4" type="ORF">GCM10009433_20370</name>
</gene>